<dbReference type="PANTHER" id="PTHR43329">
    <property type="entry name" value="EPOXIDE HYDROLASE"/>
    <property type="match status" value="1"/>
</dbReference>
<dbReference type="Proteomes" id="UP001465976">
    <property type="component" value="Unassembled WGS sequence"/>
</dbReference>
<gene>
    <name evidence="2" type="ORF">V5O48_014326</name>
</gene>
<sequence length="269" mass="30341">MLGYGETSKATNPADYRQSLMSKDLTEILDSEGVKQAAVIGHDWGAYVAARFALFQPERTLAVGFITVGYMPPNPGPFDLQPAHELSKQRLGYEVLGYWEFFAAPDAAKVCMENFEAFFNVVWPDDSEVWRTASIPLGAMRKTMKSNEILPAPSWMSEEDKHLISEPILKNGLEAPMCYYQVHTLGLACEDDKLLEGKAELSQPVFFLDALDDLITCEERFMLGTGQTESPVAKYCKNATVKRIKVDHWVMLRIPDELNAMLLEWLETF</sequence>
<comment type="caution">
    <text evidence="2">The sequence shown here is derived from an EMBL/GenBank/DDBJ whole genome shotgun (WGS) entry which is preliminary data.</text>
</comment>
<name>A0ABR3EXN4_9AGAR</name>
<keyword evidence="3" id="KW-1185">Reference proteome</keyword>
<protein>
    <recommendedName>
        <fullName evidence="1">AB hydrolase-1 domain-containing protein</fullName>
    </recommendedName>
</protein>
<dbReference type="InterPro" id="IPR029058">
    <property type="entry name" value="AB_hydrolase_fold"/>
</dbReference>
<reference evidence="2 3" key="1">
    <citation type="submission" date="2024-02" db="EMBL/GenBank/DDBJ databases">
        <title>A draft genome for the cacao thread blight pathogen Marasmius crinis-equi.</title>
        <authorList>
            <person name="Cohen S.P."/>
            <person name="Baruah I.K."/>
            <person name="Amoako-Attah I."/>
            <person name="Bukari Y."/>
            <person name="Meinhardt L.W."/>
            <person name="Bailey B.A."/>
        </authorList>
    </citation>
    <scope>NUCLEOTIDE SEQUENCE [LARGE SCALE GENOMIC DNA]</scope>
    <source>
        <strain evidence="2 3">GH-76</strain>
    </source>
</reference>
<proteinExistence type="predicted"/>
<accession>A0ABR3EXN4</accession>
<dbReference type="InterPro" id="IPR000073">
    <property type="entry name" value="AB_hydrolase_1"/>
</dbReference>
<evidence type="ECO:0000259" key="1">
    <source>
        <dbReference type="Pfam" id="PF00561"/>
    </source>
</evidence>
<dbReference type="Pfam" id="PF00561">
    <property type="entry name" value="Abhydrolase_1"/>
    <property type="match status" value="1"/>
</dbReference>
<dbReference type="EMBL" id="JBAHYK010001530">
    <property type="protein sequence ID" value="KAL0567670.1"/>
    <property type="molecule type" value="Genomic_DNA"/>
</dbReference>
<evidence type="ECO:0000313" key="2">
    <source>
        <dbReference type="EMBL" id="KAL0567670.1"/>
    </source>
</evidence>
<organism evidence="2 3">
    <name type="scientific">Marasmius crinis-equi</name>
    <dbReference type="NCBI Taxonomy" id="585013"/>
    <lineage>
        <taxon>Eukaryota</taxon>
        <taxon>Fungi</taxon>
        <taxon>Dikarya</taxon>
        <taxon>Basidiomycota</taxon>
        <taxon>Agaricomycotina</taxon>
        <taxon>Agaricomycetes</taxon>
        <taxon>Agaricomycetidae</taxon>
        <taxon>Agaricales</taxon>
        <taxon>Marasmiineae</taxon>
        <taxon>Marasmiaceae</taxon>
        <taxon>Marasmius</taxon>
    </lineage>
</organism>
<dbReference type="Gene3D" id="3.40.50.1820">
    <property type="entry name" value="alpha/beta hydrolase"/>
    <property type="match status" value="1"/>
</dbReference>
<dbReference type="SUPFAM" id="SSF53474">
    <property type="entry name" value="alpha/beta-Hydrolases"/>
    <property type="match status" value="1"/>
</dbReference>
<evidence type="ECO:0000313" key="3">
    <source>
        <dbReference type="Proteomes" id="UP001465976"/>
    </source>
</evidence>
<feature type="domain" description="AB hydrolase-1" evidence="1">
    <location>
        <begin position="1"/>
        <end position="79"/>
    </location>
</feature>